<dbReference type="NCBIfam" id="NF033912">
    <property type="entry name" value="msc"/>
    <property type="match status" value="2"/>
</dbReference>
<dbReference type="Pfam" id="PF05552">
    <property type="entry name" value="MS_channel_1st_1"/>
    <property type="match status" value="4"/>
</dbReference>
<sequence>MAPAALTPQWWQDKLGALLSDDLMSMGLHLLLGVLLFLAGWLVAKLVSWAVFRLLCNTDLDNKLANKLGLKLLLEDDDTKRDPNALERGVAQTVFYLVMALVVVGVLDFAGLEQAAGPIQGLVDTVMQALPLIGKAVLIMAVATIAGLILRKVVTKALDLARVDRRFAALDAPEPTDDKAEAKPDEDVAKPFSQTAGQVVFSLVMIIGLAGAFDALQIEAISVPLSNAINTLLALLPAIGIAILIAAGGWVLGKIVRTVATRALESLGFDKLVAKARLDGLFGSSSPSKVVGWLAMAFIVVQAAIAALDRIGLQTLSAPMTDMMAQFWALLPAVLITTLIVIFGVFAGRLLRGIVQKALEGVGFDKLMDKLGFGRIAEREDDLAKPSGLVGFVVQGAVVLLAIVQGLNNLGLDLWAGYVDAFLVFSVTRAAVALLIVGVGFTVGNYVRDVIEARQRGEQPAGDAQAGEALGPVWMAEFARYVVLVFAFTMGIHQLGVAEDFVLLSFALLFGALCLAGALAFGLGSRELAGEIVRERYRKAKLDNTGPKGPGAGLFGK</sequence>
<name>A0A0C1ZD17_9BACT</name>
<keyword evidence="1" id="KW-0472">Membrane</keyword>
<feature type="transmembrane region" description="Helical" evidence="1">
    <location>
        <begin position="389"/>
        <end position="407"/>
    </location>
</feature>
<evidence type="ECO:0000313" key="2">
    <source>
        <dbReference type="EMBL" id="KIG15589.1"/>
    </source>
</evidence>
<protein>
    <submittedName>
        <fullName evidence="2">Small-conductance mechanosensitive channel</fullName>
    </submittedName>
</protein>
<dbReference type="PANTHER" id="PTHR30221">
    <property type="entry name" value="SMALL-CONDUCTANCE MECHANOSENSITIVE CHANNEL"/>
    <property type="match status" value="1"/>
</dbReference>
<dbReference type="PANTHER" id="PTHR30221:SF1">
    <property type="entry name" value="SMALL-CONDUCTANCE MECHANOSENSITIVE CHANNEL"/>
    <property type="match status" value="1"/>
</dbReference>
<dbReference type="InterPro" id="IPR045275">
    <property type="entry name" value="MscS_archaea/bacteria_type"/>
</dbReference>
<dbReference type="GO" id="GO:0008381">
    <property type="term" value="F:mechanosensitive monoatomic ion channel activity"/>
    <property type="evidence" value="ECO:0007669"/>
    <property type="project" value="InterPro"/>
</dbReference>
<gene>
    <name evidence="2" type="ORF">DB30_05463</name>
</gene>
<dbReference type="Proteomes" id="UP000031599">
    <property type="component" value="Unassembled WGS sequence"/>
</dbReference>
<feature type="transmembrane region" description="Helical" evidence="1">
    <location>
        <begin position="199"/>
        <end position="216"/>
    </location>
</feature>
<feature type="transmembrane region" description="Helical" evidence="1">
    <location>
        <begin position="94"/>
        <end position="112"/>
    </location>
</feature>
<dbReference type="InterPro" id="IPR008910">
    <property type="entry name" value="MSC_TM_helix"/>
</dbReference>
<dbReference type="EMBL" id="JMCC02000050">
    <property type="protein sequence ID" value="KIG15589.1"/>
    <property type="molecule type" value="Genomic_DNA"/>
</dbReference>
<accession>A0A0C1ZD17</accession>
<evidence type="ECO:0000313" key="3">
    <source>
        <dbReference type="Proteomes" id="UP000031599"/>
    </source>
</evidence>
<feature type="transmembrane region" description="Helical" evidence="1">
    <location>
        <begin position="328"/>
        <end position="347"/>
    </location>
</feature>
<evidence type="ECO:0000256" key="1">
    <source>
        <dbReference type="SAM" id="Phobius"/>
    </source>
</evidence>
<proteinExistence type="predicted"/>
<feature type="transmembrane region" description="Helical" evidence="1">
    <location>
        <begin position="478"/>
        <end position="495"/>
    </location>
</feature>
<organism evidence="2 3">
    <name type="scientific">Enhygromyxa salina</name>
    <dbReference type="NCBI Taxonomy" id="215803"/>
    <lineage>
        <taxon>Bacteria</taxon>
        <taxon>Pseudomonadati</taxon>
        <taxon>Myxococcota</taxon>
        <taxon>Polyangia</taxon>
        <taxon>Nannocystales</taxon>
        <taxon>Nannocystaceae</taxon>
        <taxon>Enhygromyxa</taxon>
    </lineage>
</organism>
<dbReference type="AlphaFoldDB" id="A0A0C1ZD17"/>
<feature type="transmembrane region" description="Helical" evidence="1">
    <location>
        <begin position="132"/>
        <end position="150"/>
    </location>
</feature>
<keyword evidence="1" id="KW-0812">Transmembrane</keyword>
<keyword evidence="1" id="KW-1133">Transmembrane helix</keyword>
<comment type="caution">
    <text evidence="2">The sequence shown here is derived from an EMBL/GenBank/DDBJ whole genome shotgun (WGS) entry which is preliminary data.</text>
</comment>
<dbReference type="Gene3D" id="1.10.287.1260">
    <property type="match status" value="1"/>
</dbReference>
<feature type="transmembrane region" description="Helical" evidence="1">
    <location>
        <begin position="427"/>
        <end position="447"/>
    </location>
</feature>
<feature type="transmembrane region" description="Helical" evidence="1">
    <location>
        <begin position="501"/>
        <end position="524"/>
    </location>
</feature>
<reference evidence="2 3" key="1">
    <citation type="submission" date="2014-12" db="EMBL/GenBank/DDBJ databases">
        <title>Genome assembly of Enhygromyxa salina DSM 15201.</title>
        <authorList>
            <person name="Sharma G."/>
            <person name="Subramanian S."/>
        </authorList>
    </citation>
    <scope>NUCLEOTIDE SEQUENCE [LARGE SCALE GENOMIC DNA]</scope>
    <source>
        <strain evidence="2 3">DSM 15201</strain>
    </source>
</reference>
<feature type="transmembrane region" description="Helical" evidence="1">
    <location>
        <begin position="290"/>
        <end position="308"/>
    </location>
</feature>
<feature type="transmembrane region" description="Helical" evidence="1">
    <location>
        <begin position="23"/>
        <end position="44"/>
    </location>
</feature>
<feature type="transmembrane region" description="Helical" evidence="1">
    <location>
        <begin position="228"/>
        <end position="252"/>
    </location>
</feature>